<gene>
    <name evidence="7" type="ORF">FGO68_gene17434</name>
</gene>
<name>A0A8J8NP08_HALGN</name>
<dbReference type="NCBIfam" id="NF006870">
    <property type="entry name" value="PRK09364.1"/>
    <property type="match status" value="1"/>
</dbReference>
<dbReference type="GO" id="GO:0061799">
    <property type="term" value="F:cyclic pyranopterin monophosphate synthase activity"/>
    <property type="evidence" value="ECO:0007669"/>
    <property type="project" value="UniProtKB-EC"/>
</dbReference>
<dbReference type="AlphaFoldDB" id="A0A8J8NP08"/>
<evidence type="ECO:0000256" key="3">
    <source>
        <dbReference type="ARBA" id="ARBA00012575"/>
    </source>
</evidence>
<dbReference type="GO" id="GO:0006777">
    <property type="term" value="P:Mo-molybdopterin cofactor biosynthetic process"/>
    <property type="evidence" value="ECO:0007669"/>
    <property type="project" value="UniProtKB-KW"/>
</dbReference>
<dbReference type="GO" id="GO:0061798">
    <property type="term" value="F:GTP 3',8'-cyclase activity"/>
    <property type="evidence" value="ECO:0007669"/>
    <property type="project" value="TreeGrafter"/>
</dbReference>
<dbReference type="CDD" id="cd01420">
    <property type="entry name" value="MoaC_PE"/>
    <property type="match status" value="1"/>
</dbReference>
<sequence>MLKKISPLNFLLTTRCFSFNIPLESSMVDVSAKKPTVRLAETQCTVRMNLEAYTKLKSRQLAKGDALTMAEIAGIMAAKKTSDMIPLCHQIAMDYVKLHFTFLDESQQLQINCIAQVTDKTGCEMEAMVGASVAALTVYDMCKGIDKGIVIEEIKLISKSGGKSGDYRVSDR</sequence>
<evidence type="ECO:0000256" key="2">
    <source>
        <dbReference type="ARBA" id="ARBA00005046"/>
    </source>
</evidence>
<dbReference type="PANTHER" id="PTHR22960">
    <property type="entry name" value="MOLYBDOPTERIN COFACTOR SYNTHESIS PROTEIN A"/>
    <property type="match status" value="1"/>
</dbReference>
<dbReference type="InterPro" id="IPR036522">
    <property type="entry name" value="MoaC_sf"/>
</dbReference>
<feature type="domain" description="Molybdopterin cofactor biosynthesis C (MoaC)" evidence="6">
    <location>
        <begin position="27"/>
        <end position="162"/>
    </location>
</feature>
<dbReference type="OrthoDB" id="429626at2759"/>
<dbReference type="UniPathway" id="UPA00344"/>
<comment type="pathway">
    <text evidence="2">Cofactor biosynthesis; molybdopterin biosynthesis.</text>
</comment>
<evidence type="ECO:0000256" key="5">
    <source>
        <dbReference type="ARBA" id="ARBA00023239"/>
    </source>
</evidence>
<dbReference type="Gene3D" id="3.30.70.640">
    <property type="entry name" value="Molybdopterin cofactor biosynthesis C (MoaC) domain"/>
    <property type="match status" value="1"/>
</dbReference>
<evidence type="ECO:0000313" key="7">
    <source>
        <dbReference type="EMBL" id="TNV78403.1"/>
    </source>
</evidence>
<keyword evidence="5" id="KW-0456">Lyase</keyword>
<dbReference type="EMBL" id="RRYP01010404">
    <property type="protein sequence ID" value="TNV78403.1"/>
    <property type="molecule type" value="Genomic_DNA"/>
</dbReference>
<dbReference type="InterPro" id="IPR047594">
    <property type="entry name" value="MoaC_bact/euk"/>
</dbReference>
<comment type="caution">
    <text evidence="7">The sequence shown here is derived from an EMBL/GenBank/DDBJ whole genome shotgun (WGS) entry which is preliminary data.</text>
</comment>
<keyword evidence="8" id="KW-1185">Reference proteome</keyword>
<evidence type="ECO:0000259" key="6">
    <source>
        <dbReference type="Pfam" id="PF01967"/>
    </source>
</evidence>
<keyword evidence="4" id="KW-0501">Molybdenum cofactor biosynthesis</keyword>
<reference evidence="7" key="1">
    <citation type="submission" date="2019-06" db="EMBL/GenBank/DDBJ databases">
        <authorList>
            <person name="Zheng W."/>
        </authorList>
    </citation>
    <scope>NUCLEOTIDE SEQUENCE</scope>
    <source>
        <strain evidence="7">QDHG01</strain>
    </source>
</reference>
<comment type="catalytic activity">
    <reaction evidence="1">
        <text>(8S)-3',8-cyclo-7,8-dihydroguanosine 5'-triphosphate = cyclic pyranopterin phosphate + diphosphate</text>
        <dbReference type="Rhea" id="RHEA:49580"/>
        <dbReference type="ChEBI" id="CHEBI:33019"/>
        <dbReference type="ChEBI" id="CHEBI:59648"/>
        <dbReference type="ChEBI" id="CHEBI:131766"/>
        <dbReference type="EC" id="4.6.1.17"/>
    </reaction>
</comment>
<dbReference type="InterPro" id="IPR023045">
    <property type="entry name" value="MoaC"/>
</dbReference>
<dbReference type="Proteomes" id="UP000785679">
    <property type="component" value="Unassembled WGS sequence"/>
</dbReference>
<accession>A0A8J8NP08</accession>
<dbReference type="InterPro" id="IPR050105">
    <property type="entry name" value="MoCo_biosynth_MoaA/MoaC"/>
</dbReference>
<evidence type="ECO:0000256" key="1">
    <source>
        <dbReference type="ARBA" id="ARBA00001637"/>
    </source>
</evidence>
<evidence type="ECO:0000313" key="8">
    <source>
        <dbReference type="Proteomes" id="UP000785679"/>
    </source>
</evidence>
<protein>
    <recommendedName>
        <fullName evidence="3">cyclic pyranopterin monophosphate synthase</fullName>
        <ecNumber evidence="3">4.6.1.17</ecNumber>
    </recommendedName>
</protein>
<evidence type="ECO:0000256" key="4">
    <source>
        <dbReference type="ARBA" id="ARBA00023150"/>
    </source>
</evidence>
<dbReference type="NCBIfam" id="TIGR00581">
    <property type="entry name" value="moaC"/>
    <property type="match status" value="1"/>
</dbReference>
<dbReference type="Pfam" id="PF01967">
    <property type="entry name" value="MoaC"/>
    <property type="match status" value="1"/>
</dbReference>
<dbReference type="InterPro" id="IPR002820">
    <property type="entry name" value="Mopterin_CF_biosynth-C_dom"/>
</dbReference>
<organism evidence="7 8">
    <name type="scientific">Halteria grandinella</name>
    <dbReference type="NCBI Taxonomy" id="5974"/>
    <lineage>
        <taxon>Eukaryota</taxon>
        <taxon>Sar</taxon>
        <taxon>Alveolata</taxon>
        <taxon>Ciliophora</taxon>
        <taxon>Intramacronucleata</taxon>
        <taxon>Spirotrichea</taxon>
        <taxon>Stichotrichia</taxon>
        <taxon>Sporadotrichida</taxon>
        <taxon>Halteriidae</taxon>
        <taxon>Halteria</taxon>
    </lineage>
</organism>
<dbReference type="PANTHER" id="PTHR22960:SF0">
    <property type="entry name" value="MOLYBDENUM COFACTOR BIOSYNTHESIS PROTEIN 1"/>
    <property type="match status" value="1"/>
</dbReference>
<proteinExistence type="predicted"/>
<dbReference type="EC" id="4.6.1.17" evidence="3"/>
<dbReference type="SUPFAM" id="SSF55040">
    <property type="entry name" value="Molybdenum cofactor biosynthesis protein C, MoaC"/>
    <property type="match status" value="1"/>
</dbReference>